<dbReference type="HOGENOM" id="CLU_016274_2_0_6"/>
<dbReference type="Pfam" id="PF01869">
    <property type="entry name" value="BcrAD_BadFG"/>
    <property type="match status" value="1"/>
</dbReference>
<proteinExistence type="predicted"/>
<dbReference type="Gene3D" id="3.30.420.40">
    <property type="match status" value="2"/>
</dbReference>
<dbReference type="eggNOG" id="COG2971">
    <property type="taxonomic scope" value="Bacteria"/>
</dbReference>
<reference evidence="2 3" key="1">
    <citation type="journal article" date="2011" name="J. Bacteriol.">
        <title>Complete genome sequence of seawater bacterium Glaciecola nitratireducens FR1064T.</title>
        <authorList>
            <person name="Bian F."/>
            <person name="Qin Q.L."/>
            <person name="Xie B.B."/>
            <person name="Shu Y.L."/>
            <person name="Zhang X.Y."/>
            <person name="Yu Y."/>
            <person name="Chen B."/>
            <person name="Chen X.L."/>
            <person name="Zhou B.C."/>
            <person name="Zhang Y.Z."/>
        </authorList>
    </citation>
    <scope>NUCLEOTIDE SEQUENCE [LARGE SCALE GENOMIC DNA]</scope>
    <source>
        <strain evidence="3">JCM 12485 / KCTC 12276 / FR1064</strain>
    </source>
</reference>
<dbReference type="KEGG" id="gni:GNIT_0638"/>
<dbReference type="PANTHER" id="PTHR43190">
    <property type="entry name" value="N-ACETYL-D-GLUCOSAMINE KINASE"/>
    <property type="match status" value="1"/>
</dbReference>
<dbReference type="OrthoDB" id="9816014at2"/>
<dbReference type="InterPro" id="IPR052519">
    <property type="entry name" value="Euk-type_GlcNAc_Kinase"/>
</dbReference>
<dbReference type="RefSeq" id="WP_014107668.1">
    <property type="nucleotide sequence ID" value="NC_016041.1"/>
</dbReference>
<evidence type="ECO:0000313" key="3">
    <source>
        <dbReference type="Proteomes" id="UP000009282"/>
    </source>
</evidence>
<protein>
    <submittedName>
        <fullName evidence="2">ATPase, BadF/BadG/BcrA/BcrD type</fullName>
    </submittedName>
</protein>
<evidence type="ECO:0000313" key="2">
    <source>
        <dbReference type="EMBL" id="AEP28791.1"/>
    </source>
</evidence>
<sequence>MTDYFVGVDAGGTHCRASLYDSTETVIGTGLAGPANVFNNFTEAMQQIDIAIDIAFHSAKISIDRKSLIVGAGCAGGQTAQAKEGLSRLNVPYKRLFMTSDLHASCLAANSGGDCVVLITGTGSSIAHCQNGLVTQYGGHGFIHGDDASGAWLGLRAVQLLLKSFDNLLDDEEFCNAIAHAIGIDYTSGISNAEKSASVDHILRYFKNKLAADYAQLAPVIIGLYQNGNSTANTLINEGADYLSSVLSSNALGDGFPIFITGGVSGSYQPLLQQKMGKPVLAMQRVAQDGAMLYAKLQMNSSQTSG</sequence>
<name>G4QEM8_GLANF</name>
<dbReference type="STRING" id="1085623.GNIT_0638"/>
<dbReference type="EMBL" id="CP003060">
    <property type="protein sequence ID" value="AEP28791.1"/>
    <property type="molecule type" value="Genomic_DNA"/>
</dbReference>
<gene>
    <name evidence="2" type="ordered locus">GNIT_0638</name>
</gene>
<feature type="domain" description="ATPase BadF/BadG/BcrA/BcrD type" evidence="1">
    <location>
        <begin position="6"/>
        <end position="275"/>
    </location>
</feature>
<dbReference type="InterPro" id="IPR043129">
    <property type="entry name" value="ATPase_NBD"/>
</dbReference>
<evidence type="ECO:0000259" key="1">
    <source>
        <dbReference type="Pfam" id="PF01869"/>
    </source>
</evidence>
<dbReference type="PANTHER" id="PTHR43190:SF3">
    <property type="entry name" value="N-ACETYL-D-GLUCOSAMINE KINASE"/>
    <property type="match status" value="1"/>
</dbReference>
<keyword evidence="3" id="KW-1185">Reference proteome</keyword>
<dbReference type="SUPFAM" id="SSF53067">
    <property type="entry name" value="Actin-like ATPase domain"/>
    <property type="match status" value="2"/>
</dbReference>
<dbReference type="Proteomes" id="UP000009282">
    <property type="component" value="Chromosome"/>
</dbReference>
<organism evidence="2 3">
    <name type="scientific">Glaciecola nitratireducens (strain JCM 12485 / KCTC 12276 / FR1064)</name>
    <dbReference type="NCBI Taxonomy" id="1085623"/>
    <lineage>
        <taxon>Bacteria</taxon>
        <taxon>Pseudomonadati</taxon>
        <taxon>Pseudomonadota</taxon>
        <taxon>Gammaproteobacteria</taxon>
        <taxon>Alteromonadales</taxon>
        <taxon>Alteromonadaceae</taxon>
        <taxon>Brumicola</taxon>
    </lineage>
</organism>
<dbReference type="CDD" id="cd24082">
    <property type="entry name" value="ASKHA_NBD_GspK-like"/>
    <property type="match status" value="1"/>
</dbReference>
<dbReference type="InterPro" id="IPR002731">
    <property type="entry name" value="ATPase_BadF"/>
</dbReference>
<accession>G4QEM8</accession>
<dbReference type="AlphaFoldDB" id="G4QEM8"/>